<evidence type="ECO:0000313" key="3">
    <source>
        <dbReference type="EMBL" id="ADQ16890.1"/>
    </source>
</evidence>
<feature type="chain" id="PRO_5003188131" evidence="2">
    <location>
        <begin position="20"/>
        <end position="1024"/>
    </location>
</feature>
<evidence type="ECO:0000256" key="2">
    <source>
        <dbReference type="SAM" id="SignalP"/>
    </source>
</evidence>
<organism evidence="3 4">
    <name type="scientific">Leadbetterella byssophila (strain DSM 17132 / JCM 16389 / KACC 11308 / NBRC 106382 / 4M15)</name>
    <dbReference type="NCBI Taxonomy" id="649349"/>
    <lineage>
        <taxon>Bacteria</taxon>
        <taxon>Pseudomonadati</taxon>
        <taxon>Bacteroidota</taxon>
        <taxon>Cytophagia</taxon>
        <taxon>Cytophagales</taxon>
        <taxon>Leadbetterellaceae</taxon>
        <taxon>Leadbetterella</taxon>
    </lineage>
</organism>
<dbReference type="eggNOG" id="COG0823">
    <property type="taxonomic scope" value="Bacteria"/>
</dbReference>
<keyword evidence="2" id="KW-0732">Signal</keyword>
<gene>
    <name evidence="3" type="ordered locus">Lbys_1170</name>
</gene>
<name>E4RTN3_LEAB4</name>
<dbReference type="AlphaFoldDB" id="E4RTN3"/>
<reference evidence="3 4" key="2">
    <citation type="journal article" date="2011" name="Stand. Genomic Sci.">
        <title>Complete genome sequence of Leadbetterella byssophila type strain (4M15).</title>
        <authorList>
            <person name="Abt B."/>
            <person name="Teshima H."/>
            <person name="Lucas S."/>
            <person name="Lapidus A."/>
            <person name="Del Rio T.G."/>
            <person name="Nolan M."/>
            <person name="Tice H."/>
            <person name="Cheng J.F."/>
            <person name="Pitluck S."/>
            <person name="Liolios K."/>
            <person name="Pagani I."/>
            <person name="Ivanova N."/>
            <person name="Mavromatis K."/>
            <person name="Pati A."/>
            <person name="Tapia R."/>
            <person name="Han C."/>
            <person name="Goodwin L."/>
            <person name="Chen A."/>
            <person name="Palaniappan K."/>
            <person name="Land M."/>
            <person name="Hauser L."/>
            <person name="Chang Y.J."/>
            <person name="Jeffries C.D."/>
            <person name="Rohde M."/>
            <person name="Goker M."/>
            <person name="Tindall B.J."/>
            <person name="Detter J.C."/>
            <person name="Woyke T."/>
            <person name="Bristow J."/>
            <person name="Eisen J.A."/>
            <person name="Markowitz V."/>
            <person name="Hugenholtz P."/>
            <person name="Klenk H.P."/>
            <person name="Kyrpides N.C."/>
        </authorList>
    </citation>
    <scope>NUCLEOTIDE SEQUENCE [LARGE SCALE GENOMIC DNA]</scope>
    <source>
        <strain evidence="4">DSM 17132 / JCM 16389 / KACC 11308 / NBRC 106382 / 4M15</strain>
    </source>
</reference>
<dbReference type="Pfam" id="PF07676">
    <property type="entry name" value="PD40"/>
    <property type="match status" value="3"/>
</dbReference>
<evidence type="ECO:0000256" key="1">
    <source>
        <dbReference type="ARBA" id="ARBA00009820"/>
    </source>
</evidence>
<evidence type="ECO:0000313" key="4">
    <source>
        <dbReference type="Proteomes" id="UP000007435"/>
    </source>
</evidence>
<dbReference type="eggNOG" id="COG4775">
    <property type="taxonomic scope" value="Bacteria"/>
</dbReference>
<dbReference type="SUPFAM" id="SSF82171">
    <property type="entry name" value="DPP6 N-terminal domain-like"/>
    <property type="match status" value="1"/>
</dbReference>
<dbReference type="HOGENOM" id="CLU_010614_0_0_10"/>
<dbReference type="KEGG" id="lby:Lbys_1170"/>
<dbReference type="InterPro" id="IPR011042">
    <property type="entry name" value="6-blade_b-propeller_TolB-like"/>
</dbReference>
<proteinExistence type="inferred from homology"/>
<dbReference type="STRING" id="649349.Lbys_1170"/>
<reference key="1">
    <citation type="submission" date="2010-11" db="EMBL/GenBank/DDBJ databases">
        <title>The complete genome of Leadbetterella byssophila DSM 17132.</title>
        <authorList>
            <consortium name="US DOE Joint Genome Institute (JGI-PGF)"/>
            <person name="Lucas S."/>
            <person name="Copeland A."/>
            <person name="Lapidus A."/>
            <person name="Glavina del Rio T."/>
            <person name="Dalin E."/>
            <person name="Tice H."/>
            <person name="Bruce D."/>
            <person name="Goodwin L."/>
            <person name="Pitluck S."/>
            <person name="Kyrpides N."/>
            <person name="Mavromatis K."/>
            <person name="Ivanova N."/>
            <person name="Teshima H."/>
            <person name="Brettin T."/>
            <person name="Detter J.C."/>
            <person name="Han C."/>
            <person name="Tapia R."/>
            <person name="Land M."/>
            <person name="Hauser L."/>
            <person name="Markowitz V."/>
            <person name="Cheng J.-F."/>
            <person name="Hugenholtz P."/>
            <person name="Woyke T."/>
            <person name="Wu D."/>
            <person name="Tindall B."/>
            <person name="Pomrenke H.G."/>
            <person name="Brambilla E."/>
            <person name="Klenk H.-P."/>
            <person name="Eisen J.A."/>
        </authorList>
    </citation>
    <scope>NUCLEOTIDE SEQUENCE [LARGE SCALE GENOMIC DNA]</scope>
    <source>
        <strain>DSM 17132</strain>
    </source>
</reference>
<dbReference type="EMBL" id="CP002305">
    <property type="protein sequence ID" value="ADQ16890.1"/>
    <property type="molecule type" value="Genomic_DNA"/>
</dbReference>
<comment type="similarity">
    <text evidence="1">Belongs to the TolB family.</text>
</comment>
<dbReference type="Proteomes" id="UP000007435">
    <property type="component" value="Chromosome"/>
</dbReference>
<sequence length="1024" mass="116246">MIRYLFLFACYFTLLKVHAQGEYFGQNKTRNRTNTFQVLRSNHFDLYHYLPNESLREELLRNSESWYRHHQAIFKMAFLEPNPLIIYNSHPDFQETTVIGGQIGEGTGGVTEGFKTRVVMPLFFTKKQTDHVLGHEMVHVFQYQTMTYGSDSTRLENMSNIPLFMTEGLAEYLSLGRNDPHTALWMRDAVLHNDLPSIEDLVVKQNKYFPYRWGQAFWAYVTGLYGDEIIRPLYKQVAIYGIREAFVRIFRMDLDAFSAKFKNDLKQYYTHFESNRVKTSPHELLASGDINISPALSPDGKYLAYVSSKDVLSMNVYIADTKTKKVIKKINTDGFGQHVDSYSFIESTLTWSPDNKKVALVIQSKSKNKLLILDAFQGDKREYALPDLDAFTHPAWSPHEEIIALSGMKNGQVDLYLYHLRSGKLEAVTSDRYSDVQPAWAPDGEHIYFVTDRGGSERLEKEKLKIAKINLKTKAIEILPLFSEVDLYNPQVSPDGKIVYFLASPDGFRDIYQLEDKQISRLTNFYTGITGITAYSPALSVASRSGDLVYNLLDKGKYNLALLPSQQINAFEVQTRDTGAGILPPGRITRGEDMVTAGLMNKEYPHVITKETYKDVPYKGKFKLDYLANSGVSAGVSRFGAGMAGGVMGLFSDMLNNNQLAATVAVNGELEDFGGQVYYLNQKNKWQYGFAAGHIPYRLYGGYSLTAGDTVSHSSGLTYMEGMMKERIVRLFIDQASGFLMRPISRQTRFELGVNSNWYTYSAKDYPRYGLMGVTSTGRLVDFITTGYGKTERVDKETLGLEGFHTTQIFGAMVGDNTTFGSVAPLKGYRYRLEASRFFGRTAYNQLLVDVRQYQYLKPLTIAGRVYYEGRLNPKNLESLNRIYPLYLGYPWYVHGLDKNMFIGSWNQVGESSLSGEQMAVANVELRLPFTGHKKLALIPFQYVASDLNLFFDTGMTWSTKKVNIPEGQTESKLSKNNAVMSLGASLRMNVLGYLIIEPYIAYPYRDRQWQGQVTGINFMIAGW</sequence>
<dbReference type="Gene3D" id="2.120.10.30">
    <property type="entry name" value="TolB, C-terminal domain"/>
    <property type="match status" value="1"/>
</dbReference>
<dbReference type="RefSeq" id="WP_013407940.1">
    <property type="nucleotide sequence ID" value="NC_014655.1"/>
</dbReference>
<dbReference type="InterPro" id="IPR011659">
    <property type="entry name" value="WD40"/>
</dbReference>
<feature type="signal peptide" evidence="2">
    <location>
        <begin position="1"/>
        <end position="19"/>
    </location>
</feature>
<dbReference type="PANTHER" id="PTHR36842">
    <property type="entry name" value="PROTEIN TOLB HOMOLOG"/>
    <property type="match status" value="1"/>
</dbReference>
<accession>E4RTN3</accession>
<dbReference type="Gene3D" id="2.40.160.50">
    <property type="entry name" value="membrane protein fhac: a member of the omp85/tpsb transporter family"/>
    <property type="match status" value="1"/>
</dbReference>
<protein>
    <submittedName>
        <fullName evidence="3">WD40-like beta Propeller containing protein</fullName>
    </submittedName>
</protein>
<dbReference type="PANTHER" id="PTHR36842:SF1">
    <property type="entry name" value="PROTEIN TOLB"/>
    <property type="match status" value="1"/>
</dbReference>
<keyword evidence="4" id="KW-1185">Reference proteome</keyword>
<dbReference type="OrthoDB" id="9815657at2"/>